<sequence>MASTRVSRSGETVLVPPQLPAYLSDTYAMKPIVGKPTDEDVKTIHAVIRSLNVVAHLPALYNPDLSMQLSQHLFGAQMAVYRANYSTSILPGDQSVYTPPILPSHIPGTLDRVVGAPSDEEIKSAQSALRGVNSLAMSPQLFDTDLSMKLSQHVFNLQFARYMHDSAQGNFAADSGLKTRESSSVPQSTQEPQEIPTVNERLQNVGNGGQDNTRMSRPEQTFQAPSELAQQREAMKEIKDVLENMNRVLISVQRSQTTVRAYGDNLYTCYVYQNPVNQRGELASEYGLPQLRHYYWRGTNQGLILDSDQIARYLKFLGIGADMIQGNEEPKLIEGKEKEARNLLQKQVGFLSC</sequence>
<gene>
    <name evidence="2" type="ORF">RDB_LOCUS106619</name>
</gene>
<evidence type="ECO:0000313" key="2">
    <source>
        <dbReference type="EMBL" id="CAE6496094.1"/>
    </source>
</evidence>
<name>A0A8H3CQV2_9AGAM</name>
<evidence type="ECO:0000256" key="1">
    <source>
        <dbReference type="SAM" id="MobiDB-lite"/>
    </source>
</evidence>
<accession>A0A8H3CQV2</accession>
<reference evidence="2" key="1">
    <citation type="submission" date="2021-01" db="EMBL/GenBank/DDBJ databases">
        <authorList>
            <person name="Kaushik A."/>
        </authorList>
    </citation>
    <scope>NUCLEOTIDE SEQUENCE</scope>
    <source>
        <strain evidence="2">AG6-10EEA</strain>
    </source>
</reference>
<dbReference type="AlphaFoldDB" id="A0A8H3CQV2"/>
<comment type="caution">
    <text evidence="2">The sequence shown here is derived from an EMBL/GenBank/DDBJ whole genome shotgun (WGS) entry which is preliminary data.</text>
</comment>
<evidence type="ECO:0000313" key="3">
    <source>
        <dbReference type="Proteomes" id="UP000663853"/>
    </source>
</evidence>
<organism evidence="2 3">
    <name type="scientific">Rhizoctonia solani</name>
    <dbReference type="NCBI Taxonomy" id="456999"/>
    <lineage>
        <taxon>Eukaryota</taxon>
        <taxon>Fungi</taxon>
        <taxon>Dikarya</taxon>
        <taxon>Basidiomycota</taxon>
        <taxon>Agaricomycotina</taxon>
        <taxon>Agaricomycetes</taxon>
        <taxon>Cantharellales</taxon>
        <taxon>Ceratobasidiaceae</taxon>
        <taxon>Rhizoctonia</taxon>
    </lineage>
</organism>
<protein>
    <recommendedName>
        <fullName evidence="4">Laminin domain protein</fullName>
    </recommendedName>
</protein>
<feature type="region of interest" description="Disordered" evidence="1">
    <location>
        <begin position="174"/>
        <end position="195"/>
    </location>
</feature>
<dbReference type="EMBL" id="CAJMXA010003447">
    <property type="protein sequence ID" value="CAE6496094.1"/>
    <property type="molecule type" value="Genomic_DNA"/>
</dbReference>
<feature type="compositionally biased region" description="Polar residues" evidence="1">
    <location>
        <begin position="182"/>
        <end position="192"/>
    </location>
</feature>
<proteinExistence type="predicted"/>
<dbReference type="Proteomes" id="UP000663853">
    <property type="component" value="Unassembled WGS sequence"/>
</dbReference>
<evidence type="ECO:0008006" key="4">
    <source>
        <dbReference type="Google" id="ProtNLM"/>
    </source>
</evidence>